<dbReference type="SMART" id="SM00353">
    <property type="entry name" value="HLH"/>
    <property type="match status" value="1"/>
</dbReference>
<dbReference type="GO" id="GO:0000978">
    <property type="term" value="F:RNA polymerase II cis-regulatory region sequence-specific DNA binding"/>
    <property type="evidence" value="ECO:0007669"/>
    <property type="project" value="TreeGrafter"/>
</dbReference>
<feature type="region of interest" description="Disordered" evidence="7">
    <location>
        <begin position="90"/>
        <end position="115"/>
    </location>
</feature>
<name>A0A9E7FRR7_9LILI</name>
<gene>
    <name evidence="9" type="ORF">MUK42_19838</name>
</gene>
<organism evidence="9 10">
    <name type="scientific">Musa troglodytarum</name>
    <name type="common">fe'i banana</name>
    <dbReference type="NCBI Taxonomy" id="320322"/>
    <lineage>
        <taxon>Eukaryota</taxon>
        <taxon>Viridiplantae</taxon>
        <taxon>Streptophyta</taxon>
        <taxon>Embryophyta</taxon>
        <taxon>Tracheophyta</taxon>
        <taxon>Spermatophyta</taxon>
        <taxon>Magnoliopsida</taxon>
        <taxon>Liliopsida</taxon>
        <taxon>Zingiberales</taxon>
        <taxon>Musaceae</taxon>
        <taxon>Musa</taxon>
    </lineage>
</organism>
<evidence type="ECO:0000313" key="10">
    <source>
        <dbReference type="Proteomes" id="UP001055439"/>
    </source>
</evidence>
<evidence type="ECO:0000256" key="5">
    <source>
        <dbReference type="ARBA" id="ARBA00023163"/>
    </source>
</evidence>
<dbReference type="GO" id="GO:0000981">
    <property type="term" value="F:DNA-binding transcription factor activity, RNA polymerase II-specific"/>
    <property type="evidence" value="ECO:0007669"/>
    <property type="project" value="TreeGrafter"/>
</dbReference>
<evidence type="ECO:0000256" key="4">
    <source>
        <dbReference type="ARBA" id="ARBA00023125"/>
    </source>
</evidence>
<dbReference type="Pfam" id="PF00010">
    <property type="entry name" value="HLH"/>
    <property type="match status" value="1"/>
</dbReference>
<protein>
    <submittedName>
        <fullName evidence="9">Sodium:sulfate symporter transmembrane region</fullName>
    </submittedName>
</protein>
<dbReference type="InterPro" id="IPR011598">
    <property type="entry name" value="bHLH_dom"/>
</dbReference>
<feature type="compositionally biased region" description="Basic residues" evidence="7">
    <location>
        <begin position="99"/>
        <end position="108"/>
    </location>
</feature>
<comment type="similarity">
    <text evidence="2">Belongs to the bHLH protein family.</text>
</comment>
<dbReference type="Gene3D" id="4.10.280.10">
    <property type="entry name" value="Helix-loop-helix DNA-binding domain"/>
    <property type="match status" value="1"/>
</dbReference>
<dbReference type="SUPFAM" id="SSF47459">
    <property type="entry name" value="HLH, helix-loop-helix DNA-binding domain"/>
    <property type="match status" value="1"/>
</dbReference>
<keyword evidence="4" id="KW-0238">DNA-binding</keyword>
<keyword evidence="6" id="KW-0539">Nucleus</keyword>
<evidence type="ECO:0000313" key="9">
    <source>
        <dbReference type="EMBL" id="URE00986.1"/>
    </source>
</evidence>
<keyword evidence="9" id="KW-0472">Membrane</keyword>
<dbReference type="GO" id="GO:0005634">
    <property type="term" value="C:nucleus"/>
    <property type="evidence" value="ECO:0007669"/>
    <property type="project" value="UniProtKB-SubCell"/>
</dbReference>
<dbReference type="EMBL" id="CP097507">
    <property type="protein sequence ID" value="URE00986.1"/>
    <property type="molecule type" value="Genomic_DNA"/>
</dbReference>
<dbReference type="CDD" id="cd11448">
    <property type="entry name" value="bHLH_AtFAMA_like"/>
    <property type="match status" value="1"/>
</dbReference>
<feature type="domain" description="BHLH" evidence="8">
    <location>
        <begin position="117"/>
        <end position="168"/>
    </location>
</feature>
<keyword evidence="9" id="KW-0812">Transmembrane</keyword>
<dbReference type="PROSITE" id="PS50888">
    <property type="entry name" value="BHLH"/>
    <property type="match status" value="1"/>
</dbReference>
<keyword evidence="10" id="KW-1185">Reference proteome</keyword>
<dbReference type="AlphaFoldDB" id="A0A9E7FRR7"/>
<sequence>MEEGSLSLFLSCGACFDPCFPQVGVDRYSRSSTKMALQAVVFQQDLFGCNMREMHIKGGEIRGVLSQCDVRGAQGGRNLSLPEVGTDSASVVGTGTAAGRRKRRRTRSCKNQEEVENQRMTHIAVERNRRKQMNQYLAVLRSLIPASYLHRGDQASVIGGAVNFVKELEQLVQSLEARKRIKQRSNSAPFANFFTFPQYSTRNADEAAAEQQSSVADIEVTMVESHANLKVLAQQRPKQLLKMVVGLHLLHLTTLHLNVTTIDAMVLYSFSLKVEDECHFTCVDEIAAAVHQMVGKIEEEAASYSDMDTSVDVGAAASPGSRIPLSKNRRTPLWRLLSAVAIVLSCQPFIGYPVSVWCSR</sequence>
<dbReference type="InterPro" id="IPR036638">
    <property type="entry name" value="HLH_DNA-bd_sf"/>
</dbReference>
<keyword evidence="3" id="KW-0805">Transcription regulation</keyword>
<accession>A0A9E7FRR7</accession>
<dbReference type="PANTHER" id="PTHR11969:SF54">
    <property type="entry name" value="MAD-LIKE PROTEIN 1"/>
    <property type="match status" value="1"/>
</dbReference>
<dbReference type="GO" id="GO:0046983">
    <property type="term" value="F:protein dimerization activity"/>
    <property type="evidence" value="ECO:0007669"/>
    <property type="project" value="InterPro"/>
</dbReference>
<evidence type="ECO:0000256" key="3">
    <source>
        <dbReference type="ARBA" id="ARBA00023015"/>
    </source>
</evidence>
<reference evidence="9" key="1">
    <citation type="submission" date="2022-05" db="EMBL/GenBank/DDBJ databases">
        <title>The Musa troglodytarum L. genome provides insights into the mechanism of non-climacteric behaviour and enrichment of carotenoids.</title>
        <authorList>
            <person name="Wang J."/>
        </authorList>
    </citation>
    <scope>NUCLEOTIDE SEQUENCE</scope>
    <source>
        <tissue evidence="9">Leaf</tissue>
    </source>
</reference>
<evidence type="ECO:0000256" key="2">
    <source>
        <dbReference type="ARBA" id="ARBA00005510"/>
    </source>
</evidence>
<evidence type="ECO:0000256" key="1">
    <source>
        <dbReference type="ARBA" id="ARBA00004123"/>
    </source>
</evidence>
<evidence type="ECO:0000256" key="6">
    <source>
        <dbReference type="ARBA" id="ARBA00023242"/>
    </source>
</evidence>
<dbReference type="PANTHER" id="PTHR11969">
    <property type="entry name" value="MAX DIMERIZATION, MAD"/>
    <property type="match status" value="1"/>
</dbReference>
<proteinExistence type="inferred from homology"/>
<evidence type="ECO:0000259" key="8">
    <source>
        <dbReference type="PROSITE" id="PS50888"/>
    </source>
</evidence>
<dbReference type="Proteomes" id="UP001055439">
    <property type="component" value="Chromosome 5"/>
</dbReference>
<dbReference type="OrthoDB" id="1695362at2759"/>
<evidence type="ECO:0000256" key="7">
    <source>
        <dbReference type="SAM" id="MobiDB-lite"/>
    </source>
</evidence>
<comment type="subcellular location">
    <subcellularLocation>
        <location evidence="1">Nucleus</location>
    </subcellularLocation>
</comment>
<keyword evidence="5" id="KW-0804">Transcription</keyword>